<keyword evidence="4" id="KW-1185">Reference proteome</keyword>
<evidence type="ECO:0000259" key="2">
    <source>
        <dbReference type="PROSITE" id="PS50158"/>
    </source>
</evidence>
<protein>
    <recommendedName>
        <fullName evidence="2">CCHC-type domain-containing protein</fullName>
    </recommendedName>
</protein>
<evidence type="ECO:0000313" key="4">
    <source>
        <dbReference type="Proteomes" id="UP001358586"/>
    </source>
</evidence>
<dbReference type="InterPro" id="IPR040256">
    <property type="entry name" value="At4g02000-like"/>
</dbReference>
<proteinExistence type="predicted"/>
<keyword evidence="1" id="KW-0862">Zinc</keyword>
<accession>A0ABR0PB16</accession>
<dbReference type="PANTHER" id="PTHR31286:SF173">
    <property type="entry name" value="DUF4283 DOMAIN-CONTAINING PROTEIN"/>
    <property type="match status" value="1"/>
</dbReference>
<reference evidence="3 4" key="1">
    <citation type="submission" date="2023-03" db="EMBL/GenBank/DDBJ databases">
        <title>WGS of Gossypium arboreum.</title>
        <authorList>
            <person name="Yu D."/>
        </authorList>
    </citation>
    <scope>NUCLEOTIDE SEQUENCE [LARGE SCALE GENOMIC DNA]</scope>
    <source>
        <tissue evidence="3">Leaf</tissue>
    </source>
</reference>
<feature type="domain" description="CCHC-type" evidence="2">
    <location>
        <begin position="124"/>
        <end position="137"/>
    </location>
</feature>
<dbReference type="InterPro" id="IPR001878">
    <property type="entry name" value="Znf_CCHC"/>
</dbReference>
<dbReference type="PANTHER" id="PTHR31286">
    <property type="entry name" value="GLYCINE-RICH CELL WALL STRUCTURAL PROTEIN 1.8-LIKE"/>
    <property type="match status" value="1"/>
</dbReference>
<evidence type="ECO:0000313" key="3">
    <source>
        <dbReference type="EMBL" id="KAK5818454.1"/>
    </source>
</evidence>
<keyword evidence="1" id="KW-0479">Metal-binding</keyword>
<dbReference type="PROSITE" id="PS50158">
    <property type="entry name" value="ZF_CCHC"/>
    <property type="match status" value="1"/>
</dbReference>
<comment type="caution">
    <text evidence="3">The sequence shown here is derived from an EMBL/GenBank/DDBJ whole genome shotgun (WGS) entry which is preliminary data.</text>
</comment>
<dbReference type="Proteomes" id="UP001358586">
    <property type="component" value="Chromosome 7"/>
</dbReference>
<name>A0ABR0PB16_GOSAR</name>
<dbReference type="EMBL" id="JARKNE010000007">
    <property type="protein sequence ID" value="KAK5818454.1"/>
    <property type="molecule type" value="Genomic_DNA"/>
</dbReference>
<keyword evidence="1" id="KW-0863">Zinc-finger</keyword>
<evidence type="ECO:0000256" key="1">
    <source>
        <dbReference type="PROSITE-ProRule" id="PRU00047"/>
    </source>
</evidence>
<organism evidence="3 4">
    <name type="scientific">Gossypium arboreum</name>
    <name type="common">Tree cotton</name>
    <name type="synonym">Gossypium nanking</name>
    <dbReference type="NCBI Taxonomy" id="29729"/>
    <lineage>
        <taxon>Eukaryota</taxon>
        <taxon>Viridiplantae</taxon>
        <taxon>Streptophyta</taxon>
        <taxon>Embryophyta</taxon>
        <taxon>Tracheophyta</taxon>
        <taxon>Spermatophyta</taxon>
        <taxon>Magnoliopsida</taxon>
        <taxon>eudicotyledons</taxon>
        <taxon>Gunneridae</taxon>
        <taxon>Pentapetalae</taxon>
        <taxon>rosids</taxon>
        <taxon>malvids</taxon>
        <taxon>Malvales</taxon>
        <taxon>Malvaceae</taxon>
        <taxon>Malvoideae</taxon>
        <taxon>Gossypium</taxon>
    </lineage>
</organism>
<sequence>MEEVSLNSSNISSHLVIGDGDEARSYADHITKKVRFKERIDEQDTDMVVDSGGLLVFLYKRKIIDEIGGTIGKVVRLDFNIDSRTRGRFARMVVYINLDKPLIAQVLVNGRNQRVEYEALPTICFTCGEYGHTKELCVSMKLISGLEKIQGNNTSMEKGEGGESVAYGPWMAVERKIDEILGILFQSKRILRRKGNQGLDLVPWLIWKV</sequence>
<gene>
    <name evidence="3" type="ORF">PVK06_023391</name>
</gene>